<feature type="signal peptide" evidence="3">
    <location>
        <begin position="1"/>
        <end position="17"/>
    </location>
</feature>
<evidence type="ECO:0000313" key="5">
    <source>
        <dbReference type="Proteomes" id="UP000663851"/>
    </source>
</evidence>
<keyword evidence="3" id="KW-0732">Signal</keyword>
<sequence>MPFGLIIWFVAFAFTHGKHFNGGSITWAPVDPYDNGSSIDITITQSYSWTYPYVQCQDNVPISTSTFSDANTNLSCVVDCSSDGGYSYAPIDILTNCTSASSSLNMMTSEATKTKTLSSGAHFYIGYMGRAWIALNDPPEQNLQWSLVTHIDLRMRPDGFINTPPVVKFVSPQYTFVNKTVNIDIPVSDINAGDDVRCRWATYTTGYRRRRRHSYEEENRNNHEYTAHRYQIKNHNEEIMSSRKKRWSCGCEYNDHCSSASCAVAFCLGAKCTSTCCDIVVTPSTTTTATFSTAMTTDATTTQETIGTLRSTSSFPTRQAIDECSDICYPGNLPNDTTLSNCTVTFTGPTVGVWYAIAIQVEDFLDSISMTPMSSIPVQILIYVQPDPKCSSAPLIFPLDCCLEVQIGISINFNLSMMNLCNDTVSNIADIVVSNDITGMVRDNLTNSPNASISFVRFAWTPQTNQIGYQKLCIIAFTTENLQSDQYCVTFTVKNSSDLCVTTTTATTTTSETTTTTSRTTVTTATLTTTTTTQVPGSSINWLLVVGLSLLVLLLAVGGSLCVLYRYLWIPVQQSRQQRTNIENIGEPFFERVPMSDALKTMMASQQRFKSDIPNKECLMNRLMQSDGNSSNLPLSDLHLSITNSNFSETLTSMRNSEEHRTSSTIPTQKFRRISIEQLNKNENLNEITDNADCESVNDVDYDDNTQHVQRPKVTISRMPSWNKSSQNSSITRQQEGSLSASSIESSKSDPIKATKVSRYPSALSQPIRTLSVENISINSFDRISMELEQPMRLRSNDSSLDTNSEVQKSNGVTITKLPQKSNTFEYSPS</sequence>
<keyword evidence="2" id="KW-1133">Transmembrane helix</keyword>
<proteinExistence type="predicted"/>
<evidence type="ECO:0000256" key="1">
    <source>
        <dbReference type="SAM" id="MobiDB-lite"/>
    </source>
</evidence>
<feature type="compositionally biased region" description="Acidic residues" evidence="1">
    <location>
        <begin position="695"/>
        <end position="704"/>
    </location>
</feature>
<comment type="caution">
    <text evidence="4">The sequence shown here is derived from an EMBL/GenBank/DDBJ whole genome shotgun (WGS) entry which is preliminary data.</text>
</comment>
<reference evidence="4" key="1">
    <citation type="submission" date="2021-02" db="EMBL/GenBank/DDBJ databases">
        <authorList>
            <person name="Nowell W R."/>
        </authorList>
    </citation>
    <scope>NUCLEOTIDE SEQUENCE</scope>
</reference>
<dbReference type="EMBL" id="CAJOBO010002421">
    <property type="protein sequence ID" value="CAF4450097.1"/>
    <property type="molecule type" value="Genomic_DNA"/>
</dbReference>
<dbReference type="AlphaFoldDB" id="A0A820S8P2"/>
<evidence type="ECO:0000256" key="3">
    <source>
        <dbReference type="SAM" id="SignalP"/>
    </source>
</evidence>
<name>A0A820S8P2_9BILA</name>
<keyword evidence="2" id="KW-0472">Membrane</keyword>
<feature type="chain" id="PRO_5032456914" evidence="3">
    <location>
        <begin position="18"/>
        <end position="830"/>
    </location>
</feature>
<dbReference type="Proteomes" id="UP000663851">
    <property type="component" value="Unassembled WGS sequence"/>
</dbReference>
<feature type="compositionally biased region" description="Polar residues" evidence="1">
    <location>
        <begin position="718"/>
        <end position="737"/>
    </location>
</feature>
<accession>A0A820S8P2</accession>
<keyword evidence="2" id="KW-0812">Transmembrane</keyword>
<feature type="transmembrane region" description="Helical" evidence="2">
    <location>
        <begin position="542"/>
        <end position="569"/>
    </location>
</feature>
<evidence type="ECO:0000256" key="2">
    <source>
        <dbReference type="SAM" id="Phobius"/>
    </source>
</evidence>
<evidence type="ECO:0000313" key="4">
    <source>
        <dbReference type="EMBL" id="CAF4450097.1"/>
    </source>
</evidence>
<protein>
    <submittedName>
        <fullName evidence="4">Uncharacterized protein</fullName>
    </submittedName>
</protein>
<gene>
    <name evidence="4" type="ORF">HFQ381_LOCUS23814</name>
</gene>
<feature type="region of interest" description="Disordered" evidence="1">
    <location>
        <begin position="695"/>
        <end position="752"/>
    </location>
</feature>
<organism evidence="4 5">
    <name type="scientific">Rotaria socialis</name>
    <dbReference type="NCBI Taxonomy" id="392032"/>
    <lineage>
        <taxon>Eukaryota</taxon>
        <taxon>Metazoa</taxon>
        <taxon>Spiralia</taxon>
        <taxon>Gnathifera</taxon>
        <taxon>Rotifera</taxon>
        <taxon>Eurotatoria</taxon>
        <taxon>Bdelloidea</taxon>
        <taxon>Philodinida</taxon>
        <taxon>Philodinidae</taxon>
        <taxon>Rotaria</taxon>
    </lineage>
</organism>